<dbReference type="PANTHER" id="PTHR11228">
    <property type="entry name" value="RADICAL SAM DOMAIN PROTEIN"/>
    <property type="match status" value="1"/>
</dbReference>
<dbReference type="SFLD" id="SFLDG01067">
    <property type="entry name" value="SPASM/twitch_domain_containing"/>
    <property type="match status" value="1"/>
</dbReference>
<evidence type="ECO:0000256" key="4">
    <source>
        <dbReference type="ARBA" id="ARBA00023014"/>
    </source>
</evidence>
<evidence type="ECO:0000259" key="5">
    <source>
        <dbReference type="Pfam" id="PF04055"/>
    </source>
</evidence>
<dbReference type="InterPro" id="IPR007197">
    <property type="entry name" value="rSAM"/>
</dbReference>
<dbReference type="Proteomes" id="UP000009296">
    <property type="component" value="Chromosome"/>
</dbReference>
<evidence type="ECO:0000313" key="6">
    <source>
        <dbReference type="EMBL" id="AEH06066.1"/>
    </source>
</evidence>
<organism evidence="6 7">
    <name type="scientific">Methanothermococcus okinawensis (strain DSM 14208 / JCM 11175 / IH1)</name>
    <dbReference type="NCBI Taxonomy" id="647113"/>
    <lineage>
        <taxon>Archaea</taxon>
        <taxon>Methanobacteriati</taxon>
        <taxon>Methanobacteriota</taxon>
        <taxon>Methanomada group</taxon>
        <taxon>Methanococci</taxon>
        <taxon>Methanococcales</taxon>
        <taxon>Methanococcaceae</taxon>
        <taxon>Methanothermococcus</taxon>
    </lineage>
</organism>
<dbReference type="GO" id="GO:0003824">
    <property type="term" value="F:catalytic activity"/>
    <property type="evidence" value="ECO:0007669"/>
    <property type="project" value="InterPro"/>
</dbReference>
<dbReference type="EMBL" id="CP002792">
    <property type="protein sequence ID" value="AEH06066.1"/>
    <property type="molecule type" value="Genomic_DNA"/>
</dbReference>
<evidence type="ECO:0000313" key="7">
    <source>
        <dbReference type="Proteomes" id="UP000009296"/>
    </source>
</evidence>
<evidence type="ECO:0000256" key="1">
    <source>
        <dbReference type="ARBA" id="ARBA00022691"/>
    </source>
</evidence>
<dbReference type="GO" id="GO:0051536">
    <property type="term" value="F:iron-sulfur cluster binding"/>
    <property type="evidence" value="ECO:0007669"/>
    <property type="project" value="UniProtKB-KW"/>
</dbReference>
<dbReference type="SFLD" id="SFLDS00029">
    <property type="entry name" value="Radical_SAM"/>
    <property type="match status" value="1"/>
</dbReference>
<sequence>MISLLIKPKVLQIETTNDCNSNCKICMRSYLKRPVGYMNFEDFKKLPLKDFNEVALHGWGECLLHPDLFKMVSYVHSLGVKTSLCSNGTLLDKRLDELLNSGLDEIAFGIYSLEGKDKVIENIRMLVEEAKRNNNPIKTYIDITMFKDNLENIPEIIDKGIDIGVSGIVLHRLFDIYGVDDSIKYGLNSKEEKNLQGKLLKNIKVK</sequence>
<keyword evidence="4" id="KW-0411">Iron-sulfur</keyword>
<proteinExistence type="predicted"/>
<dbReference type="InterPro" id="IPR050377">
    <property type="entry name" value="Radical_SAM_PqqE_MftC-like"/>
</dbReference>
<dbReference type="eggNOG" id="arCOG02616">
    <property type="taxonomic scope" value="Archaea"/>
</dbReference>
<keyword evidence="7" id="KW-1185">Reference proteome</keyword>
<feature type="domain" description="Radical SAM core" evidence="5">
    <location>
        <begin position="13"/>
        <end position="158"/>
    </location>
</feature>
<dbReference type="AlphaFoldDB" id="F8AMM5"/>
<name>F8AMM5_METOI</name>
<dbReference type="CDD" id="cd01335">
    <property type="entry name" value="Radical_SAM"/>
    <property type="match status" value="1"/>
</dbReference>
<dbReference type="GO" id="GO:0046872">
    <property type="term" value="F:metal ion binding"/>
    <property type="evidence" value="ECO:0007669"/>
    <property type="project" value="UniProtKB-KW"/>
</dbReference>
<dbReference type="InterPro" id="IPR013785">
    <property type="entry name" value="Aldolase_TIM"/>
</dbReference>
<dbReference type="SUPFAM" id="SSF102114">
    <property type="entry name" value="Radical SAM enzymes"/>
    <property type="match status" value="1"/>
</dbReference>
<keyword evidence="2" id="KW-0479">Metal-binding</keyword>
<dbReference type="Pfam" id="PF04055">
    <property type="entry name" value="Radical_SAM"/>
    <property type="match status" value="1"/>
</dbReference>
<evidence type="ECO:0000256" key="3">
    <source>
        <dbReference type="ARBA" id="ARBA00023004"/>
    </source>
</evidence>
<protein>
    <submittedName>
        <fullName evidence="6">Radical SAM domain protein</fullName>
    </submittedName>
</protein>
<dbReference type="GeneID" id="10772184"/>
<dbReference type="RefSeq" id="WP_013866252.1">
    <property type="nucleotide sequence ID" value="NC_015636.1"/>
</dbReference>
<dbReference type="Gene3D" id="3.20.20.70">
    <property type="entry name" value="Aldolase class I"/>
    <property type="match status" value="1"/>
</dbReference>
<dbReference type="PANTHER" id="PTHR11228:SF7">
    <property type="entry name" value="PQQA PEPTIDE CYCLASE"/>
    <property type="match status" value="1"/>
</dbReference>
<keyword evidence="3" id="KW-0408">Iron</keyword>
<dbReference type="KEGG" id="mok:Metok_0068"/>
<dbReference type="HOGENOM" id="CLU_1329490_0_0_2"/>
<accession>F8AMM5</accession>
<dbReference type="STRING" id="647113.Metok_0068"/>
<reference evidence="6" key="1">
    <citation type="submission" date="2011-05" db="EMBL/GenBank/DDBJ databases">
        <title>Complete sequence of chromosome of Methanothermococcus okinawensis IH1.</title>
        <authorList>
            <consortium name="US DOE Joint Genome Institute"/>
            <person name="Lucas S."/>
            <person name="Han J."/>
            <person name="Lapidus A."/>
            <person name="Cheng J.-F."/>
            <person name="Goodwin L."/>
            <person name="Pitluck S."/>
            <person name="Peters L."/>
            <person name="Mikhailova N."/>
            <person name="Held B."/>
            <person name="Han C."/>
            <person name="Tapia R."/>
            <person name="Land M."/>
            <person name="Hauser L."/>
            <person name="Kyrpides N."/>
            <person name="Ivanova N."/>
            <person name="Pagani I."/>
            <person name="Sieprawska-Lupa M."/>
            <person name="Takai K."/>
            <person name="Miyazaki J."/>
            <person name="Whitman W."/>
            <person name="Woyke T."/>
        </authorList>
    </citation>
    <scope>NUCLEOTIDE SEQUENCE [LARGE SCALE GENOMIC DNA]</scope>
    <source>
        <strain evidence="6">IH1</strain>
    </source>
</reference>
<dbReference type="InterPro" id="IPR058240">
    <property type="entry name" value="rSAM_sf"/>
</dbReference>
<keyword evidence="1" id="KW-0949">S-adenosyl-L-methionine</keyword>
<gene>
    <name evidence="6" type="ordered locus">Metok_0068</name>
</gene>
<evidence type="ECO:0000256" key="2">
    <source>
        <dbReference type="ARBA" id="ARBA00022723"/>
    </source>
</evidence>